<keyword evidence="3" id="KW-1185">Reference proteome</keyword>
<sequence>MDCESVIKSAEDDEDECFAYQILCFRLLERPEPSSSSIHLYASRTQPQTTENSRASARGPLIQNDFLGEVLLDARHISIKISLNRAAKLRCNVPQLDIALR</sequence>
<evidence type="ECO:0000256" key="1">
    <source>
        <dbReference type="SAM" id="MobiDB-lite"/>
    </source>
</evidence>
<accession>A0A0B2VUL4</accession>
<comment type="caution">
    <text evidence="2">The sequence shown here is derived from an EMBL/GenBank/DDBJ whole genome shotgun (WGS) entry which is preliminary data.</text>
</comment>
<organism evidence="2 3">
    <name type="scientific">Toxocara canis</name>
    <name type="common">Canine roundworm</name>
    <dbReference type="NCBI Taxonomy" id="6265"/>
    <lineage>
        <taxon>Eukaryota</taxon>
        <taxon>Metazoa</taxon>
        <taxon>Ecdysozoa</taxon>
        <taxon>Nematoda</taxon>
        <taxon>Chromadorea</taxon>
        <taxon>Rhabditida</taxon>
        <taxon>Spirurina</taxon>
        <taxon>Ascaridomorpha</taxon>
        <taxon>Ascaridoidea</taxon>
        <taxon>Toxocaridae</taxon>
        <taxon>Toxocara</taxon>
    </lineage>
</organism>
<proteinExistence type="predicted"/>
<evidence type="ECO:0000313" key="2">
    <source>
        <dbReference type="EMBL" id="KHN85358.1"/>
    </source>
</evidence>
<dbReference type="Proteomes" id="UP000031036">
    <property type="component" value="Unassembled WGS sequence"/>
</dbReference>
<gene>
    <name evidence="2" type="ORF">Tcan_11089</name>
</gene>
<feature type="region of interest" description="Disordered" evidence="1">
    <location>
        <begin position="38"/>
        <end position="57"/>
    </location>
</feature>
<reference evidence="2 3" key="1">
    <citation type="submission" date="2014-11" db="EMBL/GenBank/DDBJ databases">
        <title>Genetic blueprint of the zoonotic pathogen Toxocara canis.</title>
        <authorList>
            <person name="Zhu X.-Q."/>
            <person name="Korhonen P.K."/>
            <person name="Cai H."/>
            <person name="Young N.D."/>
            <person name="Nejsum P."/>
            <person name="von Samson-Himmelstjerna G."/>
            <person name="Boag P.R."/>
            <person name="Tan P."/>
            <person name="Li Q."/>
            <person name="Min J."/>
            <person name="Yang Y."/>
            <person name="Wang X."/>
            <person name="Fang X."/>
            <person name="Hall R.S."/>
            <person name="Hofmann A."/>
            <person name="Sternberg P.W."/>
            <person name="Jex A.R."/>
            <person name="Gasser R.B."/>
        </authorList>
    </citation>
    <scope>NUCLEOTIDE SEQUENCE [LARGE SCALE GENOMIC DNA]</scope>
    <source>
        <strain evidence="2">PN_DK_2014</strain>
    </source>
</reference>
<protein>
    <submittedName>
        <fullName evidence="2">Uncharacterized protein</fullName>
    </submittedName>
</protein>
<dbReference type="EMBL" id="JPKZ01000806">
    <property type="protein sequence ID" value="KHN85358.1"/>
    <property type="molecule type" value="Genomic_DNA"/>
</dbReference>
<name>A0A0B2VUL4_TOXCA</name>
<evidence type="ECO:0000313" key="3">
    <source>
        <dbReference type="Proteomes" id="UP000031036"/>
    </source>
</evidence>
<feature type="compositionally biased region" description="Polar residues" evidence="1">
    <location>
        <begin position="38"/>
        <end position="55"/>
    </location>
</feature>
<dbReference type="AlphaFoldDB" id="A0A0B2VUL4"/>